<dbReference type="InterPro" id="IPR010260">
    <property type="entry name" value="AlpA"/>
</dbReference>
<dbReference type="PANTHER" id="PTHR36154">
    <property type="entry name" value="DNA-BINDING TRANSCRIPTIONAL ACTIVATOR ALPA"/>
    <property type="match status" value="1"/>
</dbReference>
<gene>
    <name evidence="1" type="ORF">HB980_16725</name>
</gene>
<evidence type="ECO:0000313" key="2">
    <source>
        <dbReference type="Proteomes" id="UP000698240"/>
    </source>
</evidence>
<dbReference type="RefSeq" id="WP_167311543.1">
    <property type="nucleotide sequence ID" value="NZ_CP110790.1"/>
</dbReference>
<protein>
    <submittedName>
        <fullName evidence="1">AlpA family transcriptional regulator</fullName>
    </submittedName>
</protein>
<dbReference type="AlphaFoldDB" id="A0AA90XZE5"/>
<dbReference type="PANTHER" id="PTHR36154:SF1">
    <property type="entry name" value="DNA-BINDING TRANSCRIPTIONAL ACTIVATOR ALPA"/>
    <property type="match status" value="1"/>
</dbReference>
<evidence type="ECO:0000313" key="1">
    <source>
        <dbReference type="EMBL" id="NIL28182.1"/>
    </source>
</evidence>
<dbReference type="Pfam" id="PF05930">
    <property type="entry name" value="Phage_AlpA"/>
    <property type="match status" value="1"/>
</dbReference>
<dbReference type="Gene3D" id="1.10.238.160">
    <property type="match status" value="1"/>
</dbReference>
<sequence length="66" mass="7780">MASNLIRLPKVMEKTGFSEPWIYRLISQGKFPRQTKLGRRAVAWVESEVEEWISERIAERDQNSET</sequence>
<comment type="caution">
    <text evidence="1">The sequence shown here is derived from an EMBL/GenBank/DDBJ whole genome shotgun (WGS) entry which is preliminary data.</text>
</comment>
<dbReference type="EMBL" id="JAASAN010000008">
    <property type="protein sequence ID" value="NIL28182.1"/>
    <property type="molecule type" value="Genomic_DNA"/>
</dbReference>
<proteinExistence type="predicted"/>
<reference evidence="1" key="1">
    <citation type="submission" date="2020-03" db="EMBL/GenBank/DDBJ databases">
        <authorList>
            <person name="Kislichkina A."/>
            <person name="Dentovskaya S."/>
            <person name="Shaikhutdinov R."/>
            <person name="Ivanov S."/>
            <person name="Sizova A."/>
            <person name="Solomentsev V."/>
            <person name="Bogun A."/>
        </authorList>
    </citation>
    <scope>NUCLEOTIDE SEQUENCE</scope>
    <source>
        <strain evidence="1">SCPM-O-B-8025</strain>
    </source>
</reference>
<accession>A0AA90XZE5</accession>
<dbReference type="Proteomes" id="UP000698240">
    <property type="component" value="Unassembled WGS sequence"/>
</dbReference>
<dbReference type="InterPro" id="IPR052931">
    <property type="entry name" value="Prophage_regulatory_activator"/>
</dbReference>
<name>A0AA90XZE5_9GAMM</name>
<organism evidence="1 2">
    <name type="scientific">Yersinia massiliensis</name>
    <dbReference type="NCBI Taxonomy" id="419257"/>
    <lineage>
        <taxon>Bacteria</taxon>
        <taxon>Pseudomonadati</taxon>
        <taxon>Pseudomonadota</taxon>
        <taxon>Gammaproteobacteria</taxon>
        <taxon>Enterobacterales</taxon>
        <taxon>Yersiniaceae</taxon>
        <taxon>Yersinia</taxon>
    </lineage>
</organism>